<evidence type="ECO:0000256" key="1">
    <source>
        <dbReference type="SAM" id="SignalP"/>
    </source>
</evidence>
<sequence length="142" mass="16969">MLKILLIVIQLKLLYFHSALNGSQYIKYFARLHMMQYLDAFYQSQTQQALNGKLIFIEKKNIIYNKCMTKYVEFVVNFILELYNNINIGPFVKVLYNGEYVPISLDFVKLVNIQDFVQLQQLNQQIIKNYVLNQIIRQIEYL</sequence>
<organism evidence="2 4">
    <name type="scientific">Paramecium pentaurelia</name>
    <dbReference type="NCBI Taxonomy" id="43138"/>
    <lineage>
        <taxon>Eukaryota</taxon>
        <taxon>Sar</taxon>
        <taxon>Alveolata</taxon>
        <taxon>Ciliophora</taxon>
        <taxon>Intramacronucleata</taxon>
        <taxon>Oligohymenophorea</taxon>
        <taxon>Peniculida</taxon>
        <taxon>Parameciidae</taxon>
        <taxon>Paramecium</taxon>
    </lineage>
</organism>
<reference evidence="2" key="1">
    <citation type="submission" date="2021-01" db="EMBL/GenBank/DDBJ databases">
        <authorList>
            <consortium name="Genoscope - CEA"/>
            <person name="William W."/>
        </authorList>
    </citation>
    <scope>NUCLEOTIDE SEQUENCE</scope>
</reference>
<keyword evidence="1" id="KW-0732">Signal</keyword>
<dbReference type="Proteomes" id="UP000689195">
    <property type="component" value="Unassembled WGS sequence"/>
</dbReference>
<evidence type="ECO:0008006" key="5">
    <source>
        <dbReference type="Google" id="ProtNLM"/>
    </source>
</evidence>
<feature type="signal peptide" evidence="1">
    <location>
        <begin position="1"/>
        <end position="19"/>
    </location>
</feature>
<dbReference type="EMBL" id="CAJJDO010000018">
    <property type="protein sequence ID" value="CAD8148315.1"/>
    <property type="molecule type" value="Genomic_DNA"/>
</dbReference>
<proteinExistence type="predicted"/>
<keyword evidence="4" id="KW-1185">Reference proteome</keyword>
<dbReference type="AlphaFoldDB" id="A0A8S1T4F1"/>
<evidence type="ECO:0000313" key="2">
    <source>
        <dbReference type="EMBL" id="CAD8148315.1"/>
    </source>
</evidence>
<evidence type="ECO:0000313" key="4">
    <source>
        <dbReference type="Proteomes" id="UP000689195"/>
    </source>
</evidence>
<protein>
    <recommendedName>
        <fullName evidence="5">Transmembrane protein</fullName>
    </recommendedName>
</protein>
<accession>A0A8S1T4F1</accession>
<feature type="chain" id="PRO_5036273305" description="Transmembrane protein" evidence="1">
    <location>
        <begin position="20"/>
        <end position="142"/>
    </location>
</feature>
<gene>
    <name evidence="2" type="ORF">PPENT_87.1.T0180002</name>
    <name evidence="3" type="ORF">PPENT_87.1.T0180003</name>
</gene>
<evidence type="ECO:0000313" key="3">
    <source>
        <dbReference type="EMBL" id="CAD8148317.1"/>
    </source>
</evidence>
<dbReference type="OrthoDB" id="5821688at2759"/>
<dbReference type="EMBL" id="CAJJDO010000018">
    <property type="protein sequence ID" value="CAD8148317.1"/>
    <property type="molecule type" value="Genomic_DNA"/>
</dbReference>
<comment type="caution">
    <text evidence="2">The sequence shown here is derived from an EMBL/GenBank/DDBJ whole genome shotgun (WGS) entry which is preliminary data.</text>
</comment>
<name>A0A8S1T4F1_9CILI</name>